<sequence length="81" mass="9004">MYCFMKTPSGVTPPGLTRCQLPWRLLQPPYSKFCMQALGRQTAAEYGTGGPFPKTYAACEILMKTEASDFGEKRHPGPVFI</sequence>
<evidence type="ECO:0000313" key="1">
    <source>
        <dbReference type="EMBL" id="CAH1400453.1"/>
    </source>
</evidence>
<keyword evidence="2" id="KW-1185">Reference proteome</keyword>
<proteinExistence type="predicted"/>
<gene>
    <name evidence="1" type="ORF">NEZAVI_LOCUS9688</name>
</gene>
<organism evidence="1 2">
    <name type="scientific">Nezara viridula</name>
    <name type="common">Southern green stink bug</name>
    <name type="synonym">Cimex viridulus</name>
    <dbReference type="NCBI Taxonomy" id="85310"/>
    <lineage>
        <taxon>Eukaryota</taxon>
        <taxon>Metazoa</taxon>
        <taxon>Ecdysozoa</taxon>
        <taxon>Arthropoda</taxon>
        <taxon>Hexapoda</taxon>
        <taxon>Insecta</taxon>
        <taxon>Pterygota</taxon>
        <taxon>Neoptera</taxon>
        <taxon>Paraneoptera</taxon>
        <taxon>Hemiptera</taxon>
        <taxon>Heteroptera</taxon>
        <taxon>Panheteroptera</taxon>
        <taxon>Pentatomomorpha</taxon>
        <taxon>Pentatomoidea</taxon>
        <taxon>Pentatomidae</taxon>
        <taxon>Pentatominae</taxon>
        <taxon>Nezara</taxon>
    </lineage>
</organism>
<reference evidence="1" key="1">
    <citation type="submission" date="2022-01" db="EMBL/GenBank/DDBJ databases">
        <authorList>
            <person name="King R."/>
        </authorList>
    </citation>
    <scope>NUCLEOTIDE SEQUENCE</scope>
</reference>
<dbReference type="EMBL" id="OV725080">
    <property type="protein sequence ID" value="CAH1400453.1"/>
    <property type="molecule type" value="Genomic_DNA"/>
</dbReference>
<name>A0A9P0HDN0_NEZVI</name>
<dbReference type="AlphaFoldDB" id="A0A9P0HDN0"/>
<protein>
    <submittedName>
        <fullName evidence="1">Uncharacterized protein</fullName>
    </submittedName>
</protein>
<dbReference type="Proteomes" id="UP001152798">
    <property type="component" value="Chromosome 4"/>
</dbReference>
<accession>A0A9P0HDN0</accession>
<evidence type="ECO:0000313" key="2">
    <source>
        <dbReference type="Proteomes" id="UP001152798"/>
    </source>
</evidence>